<proteinExistence type="predicted"/>
<accession>A0A0A9EK29</accession>
<protein>
    <submittedName>
        <fullName evidence="1">Uncharacterized protein</fullName>
    </submittedName>
</protein>
<name>A0A0A9EK29_ARUDO</name>
<reference evidence="1" key="2">
    <citation type="journal article" date="2015" name="Data Brief">
        <title>Shoot transcriptome of the giant reed, Arundo donax.</title>
        <authorList>
            <person name="Barrero R.A."/>
            <person name="Guerrero F.D."/>
            <person name="Moolhuijzen P."/>
            <person name="Goolsby J.A."/>
            <person name="Tidwell J."/>
            <person name="Bellgard S.E."/>
            <person name="Bellgard M.I."/>
        </authorList>
    </citation>
    <scope>NUCLEOTIDE SEQUENCE</scope>
    <source>
        <tissue evidence="1">Shoot tissue taken approximately 20 cm above the soil surface</tissue>
    </source>
</reference>
<dbReference type="AlphaFoldDB" id="A0A0A9EK29"/>
<dbReference type="EMBL" id="GBRH01199700">
    <property type="protein sequence ID" value="JAD98195.1"/>
    <property type="molecule type" value="Transcribed_RNA"/>
</dbReference>
<organism evidence="1">
    <name type="scientific">Arundo donax</name>
    <name type="common">Giant reed</name>
    <name type="synonym">Donax arundinaceus</name>
    <dbReference type="NCBI Taxonomy" id="35708"/>
    <lineage>
        <taxon>Eukaryota</taxon>
        <taxon>Viridiplantae</taxon>
        <taxon>Streptophyta</taxon>
        <taxon>Embryophyta</taxon>
        <taxon>Tracheophyta</taxon>
        <taxon>Spermatophyta</taxon>
        <taxon>Magnoliopsida</taxon>
        <taxon>Liliopsida</taxon>
        <taxon>Poales</taxon>
        <taxon>Poaceae</taxon>
        <taxon>PACMAD clade</taxon>
        <taxon>Arundinoideae</taxon>
        <taxon>Arundineae</taxon>
        <taxon>Arundo</taxon>
    </lineage>
</organism>
<evidence type="ECO:0000313" key="1">
    <source>
        <dbReference type="EMBL" id="JAD98195.1"/>
    </source>
</evidence>
<reference evidence="1" key="1">
    <citation type="submission" date="2014-09" db="EMBL/GenBank/DDBJ databases">
        <authorList>
            <person name="Magalhaes I.L.F."/>
            <person name="Oliveira U."/>
            <person name="Santos F.R."/>
            <person name="Vidigal T.H.D.A."/>
            <person name="Brescovit A.D."/>
            <person name="Santos A.J."/>
        </authorList>
    </citation>
    <scope>NUCLEOTIDE SEQUENCE</scope>
    <source>
        <tissue evidence="1">Shoot tissue taken approximately 20 cm above the soil surface</tissue>
    </source>
</reference>
<sequence>MKMCLIFMKIVTLSHIIPKLFNTHEGIKQKKHIQIMSKIYSMREVAYKYKLGPKFIRDYMILRFKTH</sequence>